<dbReference type="SUPFAM" id="SSF48208">
    <property type="entry name" value="Six-hairpin glycosidases"/>
    <property type="match status" value="1"/>
</dbReference>
<reference evidence="2" key="2">
    <citation type="submission" date="2020-09" db="EMBL/GenBank/DDBJ databases">
        <authorList>
            <person name="Sun Q."/>
            <person name="Ohkuma M."/>
        </authorList>
    </citation>
    <scope>NUCLEOTIDE SEQUENCE</scope>
    <source>
        <strain evidence="2">JCM 3302</strain>
    </source>
</reference>
<evidence type="ECO:0000259" key="1">
    <source>
        <dbReference type="Pfam" id="PF07944"/>
    </source>
</evidence>
<dbReference type="PANTHER" id="PTHR31151">
    <property type="entry name" value="PROLINE-TRNA LIGASE (DUF1680)"/>
    <property type="match status" value="1"/>
</dbReference>
<gene>
    <name evidence="2" type="ORF">GCM10014715_77660</name>
</gene>
<proteinExistence type="predicted"/>
<dbReference type="InterPro" id="IPR012878">
    <property type="entry name" value="Beta-AFase-like_GH127_cat"/>
</dbReference>
<evidence type="ECO:0000313" key="3">
    <source>
        <dbReference type="Proteomes" id="UP000641386"/>
    </source>
</evidence>
<accession>A0A919AJ49</accession>
<dbReference type="PANTHER" id="PTHR31151:SF0">
    <property type="entry name" value="PROLINE-TRNA LIGASE (DUF1680)"/>
    <property type="match status" value="1"/>
</dbReference>
<name>A0A919AJ49_9ACTN</name>
<keyword evidence="3" id="KW-1185">Reference proteome</keyword>
<comment type="caution">
    <text evidence="2">The sequence shown here is derived from an EMBL/GenBank/DDBJ whole genome shotgun (WGS) entry which is preliminary data.</text>
</comment>
<sequence length="214" mass="24195">MANEDTLDGEHANQPIPQYQGYLEIYEQTGEQQYFTAARNFWDMVVPHRTYVDGGMAGSGEIFGARNVIARTIQKSNAETCCVYNMLKPSRSLFFHTADPKYMQYYERALYGQILAPRRNMPFHIDTTDSHHMYFKRAEPEIVFGDTATGIENRPGADGLTFLDEVWDQGPFQDRGGLVRAVTRVADPRTAAGELTERQRAQLIEAAARAHLPA</sequence>
<reference evidence="2" key="1">
    <citation type="journal article" date="2014" name="Int. J. Syst. Evol. Microbiol.">
        <title>Complete genome sequence of Corynebacterium casei LMG S-19264T (=DSM 44701T), isolated from a smear-ripened cheese.</title>
        <authorList>
            <consortium name="US DOE Joint Genome Institute (JGI-PGF)"/>
            <person name="Walter F."/>
            <person name="Albersmeier A."/>
            <person name="Kalinowski J."/>
            <person name="Ruckert C."/>
        </authorList>
    </citation>
    <scope>NUCLEOTIDE SEQUENCE</scope>
    <source>
        <strain evidence="2">JCM 3302</strain>
    </source>
</reference>
<dbReference type="AlphaFoldDB" id="A0A919AJ49"/>
<evidence type="ECO:0000313" key="2">
    <source>
        <dbReference type="EMBL" id="GHF10425.1"/>
    </source>
</evidence>
<dbReference type="InterPro" id="IPR008928">
    <property type="entry name" value="6-hairpin_glycosidase_sf"/>
</dbReference>
<dbReference type="Pfam" id="PF07944">
    <property type="entry name" value="Beta-AFase-like_GH127_cat"/>
    <property type="match status" value="1"/>
</dbReference>
<dbReference type="Proteomes" id="UP000641386">
    <property type="component" value="Unassembled WGS sequence"/>
</dbReference>
<protein>
    <recommendedName>
        <fullName evidence="1">Non-reducing end beta-L-arabinofuranosidase-like GH127 catalytic domain-containing protein</fullName>
    </recommendedName>
</protein>
<feature type="domain" description="Non-reducing end beta-L-arabinofuranosidase-like GH127 catalytic" evidence="1">
    <location>
        <begin position="3"/>
        <end position="116"/>
    </location>
</feature>
<dbReference type="GO" id="GO:0005975">
    <property type="term" value="P:carbohydrate metabolic process"/>
    <property type="evidence" value="ECO:0007669"/>
    <property type="project" value="InterPro"/>
</dbReference>
<dbReference type="EMBL" id="BNBC01000058">
    <property type="protein sequence ID" value="GHF10425.1"/>
    <property type="molecule type" value="Genomic_DNA"/>
</dbReference>
<organism evidence="2 3">
    <name type="scientific">Streptomyces spiralis</name>
    <dbReference type="NCBI Taxonomy" id="66376"/>
    <lineage>
        <taxon>Bacteria</taxon>
        <taxon>Bacillati</taxon>
        <taxon>Actinomycetota</taxon>
        <taxon>Actinomycetes</taxon>
        <taxon>Kitasatosporales</taxon>
        <taxon>Streptomycetaceae</taxon>
        <taxon>Streptomyces</taxon>
    </lineage>
</organism>